<evidence type="ECO:0000313" key="3">
    <source>
        <dbReference type="Proteomes" id="UP001519343"/>
    </source>
</evidence>
<dbReference type="Gene3D" id="2.40.110.10">
    <property type="entry name" value="Butyryl-CoA Dehydrogenase, subunit A, domain 2"/>
    <property type="match status" value="1"/>
</dbReference>
<dbReference type="Gene3D" id="1.10.540.10">
    <property type="entry name" value="Acyl-CoA dehydrogenase/oxidase, N-terminal domain"/>
    <property type="match status" value="1"/>
</dbReference>
<gene>
    <name evidence="2" type="ORF">J2Z37_004745</name>
</gene>
<proteinExistence type="predicted"/>
<dbReference type="PANTHER" id="PTHR43884:SF12">
    <property type="entry name" value="ISOVALERYL-COA DEHYDROGENASE, MITOCHONDRIAL-RELATED"/>
    <property type="match status" value="1"/>
</dbReference>
<dbReference type="Pfam" id="PF02770">
    <property type="entry name" value="Acyl-CoA_dh_M"/>
    <property type="match status" value="1"/>
</dbReference>
<dbReference type="InterPro" id="IPR046373">
    <property type="entry name" value="Acyl-CoA_Oxase/DH_mid-dom_sf"/>
</dbReference>
<dbReference type="Proteomes" id="UP001519343">
    <property type="component" value="Unassembled WGS sequence"/>
</dbReference>
<dbReference type="EMBL" id="JAGGKT010000026">
    <property type="protein sequence ID" value="MBP1934725.1"/>
    <property type="molecule type" value="Genomic_DNA"/>
</dbReference>
<feature type="domain" description="Acyl-CoA oxidase/dehydrogenase middle" evidence="1">
    <location>
        <begin position="119"/>
        <end position="208"/>
    </location>
</feature>
<dbReference type="PANTHER" id="PTHR43884">
    <property type="entry name" value="ACYL-COA DEHYDROGENASE"/>
    <property type="match status" value="1"/>
</dbReference>
<organism evidence="2 3">
    <name type="scientific">Ammoniphilus resinae</name>
    <dbReference type="NCBI Taxonomy" id="861532"/>
    <lineage>
        <taxon>Bacteria</taxon>
        <taxon>Bacillati</taxon>
        <taxon>Bacillota</taxon>
        <taxon>Bacilli</taxon>
        <taxon>Bacillales</taxon>
        <taxon>Paenibacillaceae</taxon>
        <taxon>Aneurinibacillus group</taxon>
        <taxon>Ammoniphilus</taxon>
    </lineage>
</organism>
<sequence>MENQALFRKAEEIAHLFRIYVINHYPKIETSIFLEFWPKLVVCRFDRMLVDAGFGGLGLGLADYLRIIRLLARGDSALALATHIHNVALKTVSEVVKESPGPLQQLVREPKLWALARSEAGRDYRYQFSTEITFNDSEWTLTGQKDFCTLAGLADYYLVFAQTCRESPSLSTIQLCVVDGKDPRLEVLKTNRMDAMVLSSTSSVCFHDYSLHADDLVGEPGDLLKVESPDTLTLGITAIQLGIVDEVLAQFTSKMRNLEPEKRDPERIRWLGEIDIALRGTELLLAESLHHRPGSHADAGLWLRRAKASSDLLVNKATEGAIRYLGREGILSENRFIYLRNNSLAGQVMPPSLSKCLSTLGGHWLDKSN</sequence>
<dbReference type="RefSeq" id="WP_209812712.1">
    <property type="nucleotide sequence ID" value="NZ_JAGGKT010000026.1"/>
</dbReference>
<protein>
    <recommendedName>
        <fullName evidence="1">Acyl-CoA oxidase/dehydrogenase middle domain-containing protein</fullName>
    </recommendedName>
</protein>
<dbReference type="SUPFAM" id="SSF56645">
    <property type="entry name" value="Acyl-CoA dehydrogenase NM domain-like"/>
    <property type="match status" value="1"/>
</dbReference>
<dbReference type="InterPro" id="IPR037069">
    <property type="entry name" value="AcylCoA_DH/ox_N_sf"/>
</dbReference>
<name>A0ABS4GWS3_9BACL</name>
<dbReference type="InterPro" id="IPR006091">
    <property type="entry name" value="Acyl-CoA_Oxase/DH_mid-dom"/>
</dbReference>
<dbReference type="InterPro" id="IPR009100">
    <property type="entry name" value="AcylCoA_DH/oxidase_NM_dom_sf"/>
</dbReference>
<comment type="caution">
    <text evidence="2">The sequence shown here is derived from an EMBL/GenBank/DDBJ whole genome shotgun (WGS) entry which is preliminary data.</text>
</comment>
<evidence type="ECO:0000313" key="2">
    <source>
        <dbReference type="EMBL" id="MBP1934725.1"/>
    </source>
</evidence>
<reference evidence="2 3" key="1">
    <citation type="submission" date="2021-03" db="EMBL/GenBank/DDBJ databases">
        <title>Genomic Encyclopedia of Type Strains, Phase IV (KMG-IV): sequencing the most valuable type-strain genomes for metagenomic binning, comparative biology and taxonomic classification.</title>
        <authorList>
            <person name="Goeker M."/>
        </authorList>
    </citation>
    <scope>NUCLEOTIDE SEQUENCE [LARGE SCALE GENOMIC DNA]</scope>
    <source>
        <strain evidence="2 3">DSM 24738</strain>
    </source>
</reference>
<evidence type="ECO:0000259" key="1">
    <source>
        <dbReference type="Pfam" id="PF02770"/>
    </source>
</evidence>
<keyword evidence="3" id="KW-1185">Reference proteome</keyword>
<accession>A0ABS4GWS3</accession>